<evidence type="ECO:0000256" key="1">
    <source>
        <dbReference type="PROSITE-ProRule" id="PRU00339"/>
    </source>
</evidence>
<accession>A0A9D4J1D1</accession>
<dbReference type="InterPro" id="IPR024810">
    <property type="entry name" value="MAB21L/cGLR"/>
</dbReference>
<dbReference type="InterPro" id="IPR046906">
    <property type="entry name" value="Mab-21_HhH/H2TH-like"/>
</dbReference>
<dbReference type="Gene3D" id="1.10.1410.40">
    <property type="match status" value="1"/>
</dbReference>
<dbReference type="AlphaFoldDB" id="A0A9D4J1D1"/>
<dbReference type="Proteomes" id="UP000828390">
    <property type="component" value="Unassembled WGS sequence"/>
</dbReference>
<dbReference type="Gene3D" id="1.25.40.10">
    <property type="entry name" value="Tetratricopeptide repeat domain"/>
    <property type="match status" value="1"/>
</dbReference>
<dbReference type="PANTHER" id="PTHR10656">
    <property type="entry name" value="CELL FATE DETERMINING PROTEIN MAB21-RELATED"/>
    <property type="match status" value="1"/>
</dbReference>
<feature type="repeat" description="TPR" evidence="1">
    <location>
        <begin position="659"/>
        <end position="692"/>
    </location>
</feature>
<dbReference type="Pfam" id="PF20266">
    <property type="entry name" value="Mab-21_C"/>
    <property type="match status" value="1"/>
</dbReference>
<comment type="caution">
    <text evidence="3">The sequence shown here is derived from an EMBL/GenBank/DDBJ whole genome shotgun (WGS) entry which is preliminary data.</text>
</comment>
<dbReference type="SUPFAM" id="SSF81301">
    <property type="entry name" value="Nucleotidyltransferase"/>
    <property type="match status" value="1"/>
</dbReference>
<sequence length="708" mass="82859">MEIPEHFTELSIRFSEVLDDSGAGKETVLERRRIFLWRESMETIAAKLWGDKAECFHFGSQTEGTTTPGLQSDIDILCSNHCVNIMTFLGDWKARKNMNFLMLYDETMPPQQYLLQVIQFNTPSPETSRWFYNFVRKESGQVLYSAERCKQDQQHLIWTRGSGMTTEHGPSVSWVPNWDIVQAFHVLKQLPEIQHWINRCRGKPWPPVQVLEAARVAPCFLLPACHPDSVYKREEWRLSSNLIERMLMFSLNMTQIKCYIALKLIRKSLFANIVGDYITSFHCKTIIFYTIERTRPSLWVEHNLMFLLWLCLNVLRQCLRCGRLPHYIIEGVNLFDGKLSKVKQRRLYVFVDSMIKKNLHYVFYIGIDDIGCRLQDCSMRRVVQVKELQRFTLCNRIRLVLKYESLKDFFSRLLGIIRQLSSNTTFEVDIQHVLRIALESYINNRLKTKITTALKFIKHIHAFYNSTKSSDCLRLQNVVNTEIISRFQYSLNTDVASSRLKMASILYCSGHIHAAVKVLEDVDNWYHIMVKAVCGCRYKDKNHNLHQYANMLSGNSDKVFLESPFAFCVTFCRRELYCTPCILLFEMNRNITDEEVALRGYVEKGWMVTAEVDARSFLHYLQYLTYRALGDHDNTENALGRLGSCIYDEKNKINLYHPETTLNLLGHCYEMEGDYELALELYEKSLQTYGKNNAANWHVRRVRRLVSG</sequence>
<protein>
    <recommendedName>
        <fullName evidence="2">Mab-21-like HhH/H2TH-like domain-containing protein</fullName>
    </recommendedName>
</protein>
<evidence type="ECO:0000313" key="3">
    <source>
        <dbReference type="EMBL" id="KAH3792244.1"/>
    </source>
</evidence>
<reference evidence="3" key="2">
    <citation type="submission" date="2020-11" db="EMBL/GenBank/DDBJ databases">
        <authorList>
            <person name="McCartney M.A."/>
            <person name="Auch B."/>
            <person name="Kono T."/>
            <person name="Mallez S."/>
            <person name="Becker A."/>
            <person name="Gohl D.M."/>
            <person name="Silverstein K.A.T."/>
            <person name="Koren S."/>
            <person name="Bechman K.B."/>
            <person name="Herman A."/>
            <person name="Abrahante J.E."/>
            <person name="Garbe J."/>
        </authorList>
    </citation>
    <scope>NUCLEOTIDE SEQUENCE</scope>
    <source>
        <strain evidence="3">Duluth1</strain>
        <tissue evidence="3">Whole animal</tissue>
    </source>
</reference>
<keyword evidence="4" id="KW-1185">Reference proteome</keyword>
<reference evidence="3" key="1">
    <citation type="journal article" date="2019" name="bioRxiv">
        <title>The Genome of the Zebra Mussel, Dreissena polymorpha: A Resource for Invasive Species Research.</title>
        <authorList>
            <person name="McCartney M.A."/>
            <person name="Auch B."/>
            <person name="Kono T."/>
            <person name="Mallez S."/>
            <person name="Zhang Y."/>
            <person name="Obille A."/>
            <person name="Becker A."/>
            <person name="Abrahante J.E."/>
            <person name="Garbe J."/>
            <person name="Badalamenti J.P."/>
            <person name="Herman A."/>
            <person name="Mangelson H."/>
            <person name="Liachko I."/>
            <person name="Sullivan S."/>
            <person name="Sone E.D."/>
            <person name="Koren S."/>
            <person name="Silverstein K.A.T."/>
            <person name="Beckman K.B."/>
            <person name="Gohl D.M."/>
        </authorList>
    </citation>
    <scope>NUCLEOTIDE SEQUENCE</scope>
    <source>
        <strain evidence="3">Duluth1</strain>
        <tissue evidence="3">Whole animal</tissue>
    </source>
</reference>
<organism evidence="3 4">
    <name type="scientific">Dreissena polymorpha</name>
    <name type="common">Zebra mussel</name>
    <name type="synonym">Mytilus polymorpha</name>
    <dbReference type="NCBI Taxonomy" id="45954"/>
    <lineage>
        <taxon>Eukaryota</taxon>
        <taxon>Metazoa</taxon>
        <taxon>Spiralia</taxon>
        <taxon>Lophotrochozoa</taxon>
        <taxon>Mollusca</taxon>
        <taxon>Bivalvia</taxon>
        <taxon>Autobranchia</taxon>
        <taxon>Heteroconchia</taxon>
        <taxon>Euheterodonta</taxon>
        <taxon>Imparidentia</taxon>
        <taxon>Neoheterodontei</taxon>
        <taxon>Myida</taxon>
        <taxon>Dreissenoidea</taxon>
        <taxon>Dreissenidae</taxon>
        <taxon>Dreissena</taxon>
    </lineage>
</organism>
<keyword evidence="1" id="KW-0802">TPR repeat</keyword>
<dbReference type="SUPFAM" id="SSF48452">
    <property type="entry name" value="TPR-like"/>
    <property type="match status" value="1"/>
</dbReference>
<dbReference type="InterPro" id="IPR019734">
    <property type="entry name" value="TPR_rpt"/>
</dbReference>
<evidence type="ECO:0000313" key="4">
    <source>
        <dbReference type="Proteomes" id="UP000828390"/>
    </source>
</evidence>
<proteinExistence type="predicted"/>
<dbReference type="OrthoDB" id="6156814at2759"/>
<dbReference type="SMART" id="SM00028">
    <property type="entry name" value="TPR"/>
    <property type="match status" value="1"/>
</dbReference>
<gene>
    <name evidence="3" type="ORF">DPMN_145735</name>
</gene>
<dbReference type="InterPro" id="IPR011990">
    <property type="entry name" value="TPR-like_helical_dom_sf"/>
</dbReference>
<feature type="domain" description="Mab-21-like HhH/H2TH-like" evidence="2">
    <location>
        <begin position="275"/>
        <end position="342"/>
    </location>
</feature>
<dbReference type="EMBL" id="JAIWYP010000007">
    <property type="protein sequence ID" value="KAH3792244.1"/>
    <property type="molecule type" value="Genomic_DNA"/>
</dbReference>
<name>A0A9D4J1D1_DREPO</name>
<dbReference type="PROSITE" id="PS50005">
    <property type="entry name" value="TPR"/>
    <property type="match status" value="1"/>
</dbReference>
<dbReference type="PANTHER" id="PTHR10656:SF69">
    <property type="entry name" value="MAB-21-LIKE HHH_H2TH-LIKE DOMAIN-CONTAINING PROTEIN"/>
    <property type="match status" value="1"/>
</dbReference>
<evidence type="ECO:0000259" key="2">
    <source>
        <dbReference type="Pfam" id="PF20266"/>
    </source>
</evidence>
<dbReference type="InterPro" id="IPR043519">
    <property type="entry name" value="NT_sf"/>
</dbReference>
<dbReference type="SMART" id="SM01265">
    <property type="entry name" value="Mab-21"/>
    <property type="match status" value="1"/>
</dbReference>